<keyword evidence="6" id="KW-0482">Metalloprotease</keyword>
<accession>A0A9E8M2L6</accession>
<evidence type="ECO:0000256" key="7">
    <source>
        <dbReference type="RuleBase" id="RU003797"/>
    </source>
</evidence>
<organism evidence="9 10">
    <name type="scientific">Fervidibacillus halotolerans</name>
    <dbReference type="NCBI Taxonomy" id="2980027"/>
    <lineage>
        <taxon>Bacteria</taxon>
        <taxon>Bacillati</taxon>
        <taxon>Bacillota</taxon>
        <taxon>Bacilli</taxon>
        <taxon>Bacillales</taxon>
        <taxon>Bacillaceae</taxon>
        <taxon>Fervidibacillus</taxon>
    </lineage>
</organism>
<dbReference type="NCBIfam" id="TIGR00608">
    <property type="entry name" value="radc"/>
    <property type="match status" value="1"/>
</dbReference>
<dbReference type="PROSITE" id="PS01302">
    <property type="entry name" value="UPF0758"/>
    <property type="match status" value="1"/>
</dbReference>
<evidence type="ECO:0000256" key="3">
    <source>
        <dbReference type="ARBA" id="ARBA00022723"/>
    </source>
</evidence>
<dbReference type="InterPro" id="IPR025657">
    <property type="entry name" value="RadC_JAB"/>
</dbReference>
<dbReference type="Gene3D" id="1.10.150.20">
    <property type="entry name" value="5' to 3' exonuclease, C-terminal subdomain"/>
    <property type="match status" value="1"/>
</dbReference>
<dbReference type="SUPFAM" id="SSF102712">
    <property type="entry name" value="JAB1/MPN domain"/>
    <property type="match status" value="1"/>
</dbReference>
<dbReference type="InterPro" id="IPR037518">
    <property type="entry name" value="MPN"/>
</dbReference>
<dbReference type="InterPro" id="IPR001405">
    <property type="entry name" value="UPF0758"/>
</dbReference>
<gene>
    <name evidence="9" type="primary">radC</name>
    <name evidence="9" type="ORF">OE105_08085</name>
</gene>
<evidence type="ECO:0000256" key="5">
    <source>
        <dbReference type="ARBA" id="ARBA00022833"/>
    </source>
</evidence>
<evidence type="ECO:0000256" key="4">
    <source>
        <dbReference type="ARBA" id="ARBA00022801"/>
    </source>
</evidence>
<sequence>MSVDSLFIKDFPKEERPRERFIHQGPKSLSNQELLAILLRTGSKSESVLQLSQRLLKHFNGLRMLTDASLDELTQLKGIGTAKAIQILAAVELGRRIANLAYHDRYVIRSPEDGAKYVMEDMRFLTQEHFVCLYLNTKNQVLHRQTIFIGSLNASIVHPREIFREAFRRSAASIICLHNHPSGDPTPSREDIEVTKRLVESGKILGIEILDHIIIGDKRYVSMKEKGYL</sequence>
<dbReference type="InterPro" id="IPR010994">
    <property type="entry name" value="RuvA_2-like"/>
</dbReference>
<dbReference type="GO" id="GO:0008237">
    <property type="term" value="F:metallopeptidase activity"/>
    <property type="evidence" value="ECO:0007669"/>
    <property type="project" value="UniProtKB-KW"/>
</dbReference>
<comment type="similarity">
    <text evidence="1 7">Belongs to the UPF0758 family.</text>
</comment>
<dbReference type="EMBL" id="CP106877">
    <property type="protein sequence ID" value="WAA13940.1"/>
    <property type="molecule type" value="Genomic_DNA"/>
</dbReference>
<dbReference type="AlphaFoldDB" id="A0A9E8M2L6"/>
<dbReference type="GO" id="GO:0006508">
    <property type="term" value="P:proteolysis"/>
    <property type="evidence" value="ECO:0007669"/>
    <property type="project" value="UniProtKB-KW"/>
</dbReference>
<keyword evidence="3" id="KW-0479">Metal-binding</keyword>
<dbReference type="NCBIfam" id="NF000642">
    <property type="entry name" value="PRK00024.1"/>
    <property type="match status" value="1"/>
</dbReference>
<keyword evidence="4" id="KW-0378">Hydrolase</keyword>
<keyword evidence="2" id="KW-0645">Protease</keyword>
<dbReference type="KEGG" id="fhl:OE105_08085"/>
<reference evidence="9" key="1">
    <citation type="submission" date="2022-09" db="EMBL/GenBank/DDBJ databases">
        <title>Complete Genomes of Fervidibacillus albus and Fervidibacillus halotolerans isolated from tidal flat sediments.</title>
        <authorList>
            <person name="Kwon K.K."/>
            <person name="Yang S.-H."/>
            <person name="Park M.J."/>
            <person name="Oh H.-M."/>
        </authorList>
    </citation>
    <scope>NUCLEOTIDE SEQUENCE</scope>
    <source>
        <strain evidence="9">MEBiC13594</strain>
    </source>
</reference>
<keyword evidence="5" id="KW-0862">Zinc</keyword>
<protein>
    <submittedName>
        <fullName evidence="9">DNA repair protein RadC</fullName>
    </submittedName>
</protein>
<dbReference type="CDD" id="cd08071">
    <property type="entry name" value="MPN_DUF2466"/>
    <property type="match status" value="1"/>
</dbReference>
<feature type="domain" description="MPN" evidence="8">
    <location>
        <begin position="107"/>
        <end position="229"/>
    </location>
</feature>
<dbReference type="PANTHER" id="PTHR30471">
    <property type="entry name" value="DNA REPAIR PROTEIN RADC"/>
    <property type="match status" value="1"/>
</dbReference>
<evidence type="ECO:0000256" key="2">
    <source>
        <dbReference type="ARBA" id="ARBA00022670"/>
    </source>
</evidence>
<evidence type="ECO:0000256" key="1">
    <source>
        <dbReference type="ARBA" id="ARBA00010243"/>
    </source>
</evidence>
<dbReference type="InterPro" id="IPR046778">
    <property type="entry name" value="UPF0758_N"/>
</dbReference>
<dbReference type="InterPro" id="IPR020891">
    <property type="entry name" value="UPF0758_CS"/>
</dbReference>
<dbReference type="Pfam" id="PF04002">
    <property type="entry name" value="RadC"/>
    <property type="match status" value="1"/>
</dbReference>
<dbReference type="Pfam" id="PF20582">
    <property type="entry name" value="UPF0758_N"/>
    <property type="match status" value="1"/>
</dbReference>
<evidence type="ECO:0000313" key="10">
    <source>
        <dbReference type="Proteomes" id="UP001164726"/>
    </source>
</evidence>
<evidence type="ECO:0000259" key="8">
    <source>
        <dbReference type="PROSITE" id="PS50249"/>
    </source>
</evidence>
<dbReference type="PROSITE" id="PS50249">
    <property type="entry name" value="MPN"/>
    <property type="match status" value="1"/>
</dbReference>
<dbReference type="GO" id="GO:0046872">
    <property type="term" value="F:metal ion binding"/>
    <property type="evidence" value="ECO:0007669"/>
    <property type="project" value="UniProtKB-KW"/>
</dbReference>
<dbReference type="SUPFAM" id="SSF47781">
    <property type="entry name" value="RuvA domain 2-like"/>
    <property type="match status" value="1"/>
</dbReference>
<evidence type="ECO:0000256" key="6">
    <source>
        <dbReference type="ARBA" id="ARBA00023049"/>
    </source>
</evidence>
<proteinExistence type="inferred from homology"/>
<evidence type="ECO:0000313" key="9">
    <source>
        <dbReference type="EMBL" id="WAA13940.1"/>
    </source>
</evidence>
<dbReference type="Proteomes" id="UP001164726">
    <property type="component" value="Chromosome"/>
</dbReference>
<keyword evidence="10" id="KW-1185">Reference proteome</keyword>
<name>A0A9E8M2L6_9BACI</name>
<dbReference type="Gene3D" id="3.40.140.10">
    <property type="entry name" value="Cytidine Deaminase, domain 2"/>
    <property type="match status" value="1"/>
</dbReference>
<dbReference type="PANTHER" id="PTHR30471:SF3">
    <property type="entry name" value="UPF0758 PROTEIN YEES-RELATED"/>
    <property type="match status" value="1"/>
</dbReference>